<feature type="domain" description="Disease resistance R13L4/SHOC-2-like LRR" evidence="2">
    <location>
        <begin position="9"/>
        <end position="362"/>
    </location>
</feature>
<gene>
    <name evidence="3" type="ORF">PVAP13_6NG191800</name>
</gene>
<evidence type="ECO:0000259" key="2">
    <source>
        <dbReference type="Pfam" id="PF23598"/>
    </source>
</evidence>
<keyword evidence="1" id="KW-0677">Repeat</keyword>
<dbReference type="InterPro" id="IPR032675">
    <property type="entry name" value="LRR_dom_sf"/>
</dbReference>
<dbReference type="PANTHER" id="PTHR47186">
    <property type="entry name" value="LEUCINE-RICH REPEAT-CONTAINING PROTEIN 57"/>
    <property type="match status" value="1"/>
</dbReference>
<protein>
    <recommendedName>
        <fullName evidence="2">Disease resistance R13L4/SHOC-2-like LRR domain-containing protein</fullName>
    </recommendedName>
</protein>
<proteinExistence type="predicted"/>
<evidence type="ECO:0000313" key="4">
    <source>
        <dbReference type="Proteomes" id="UP000823388"/>
    </source>
</evidence>
<evidence type="ECO:0000256" key="1">
    <source>
        <dbReference type="ARBA" id="ARBA00022737"/>
    </source>
</evidence>
<dbReference type="AlphaFoldDB" id="A0A8T0QWZ3"/>
<evidence type="ECO:0000313" key="3">
    <source>
        <dbReference type="EMBL" id="KAG2577676.1"/>
    </source>
</evidence>
<accession>A0A8T0QWZ3</accession>
<dbReference type="InterPro" id="IPR055414">
    <property type="entry name" value="LRR_R13L4/SHOC2-like"/>
</dbReference>
<dbReference type="Pfam" id="PF23598">
    <property type="entry name" value="LRR_14"/>
    <property type="match status" value="1"/>
</dbReference>
<comment type="caution">
    <text evidence="3">The sequence shown here is derived from an EMBL/GenBank/DDBJ whole genome shotgun (WGS) entry which is preliminary data.</text>
</comment>
<keyword evidence="4" id="KW-1185">Reference proteome</keyword>
<dbReference type="Proteomes" id="UP000823388">
    <property type="component" value="Chromosome 6N"/>
</dbReference>
<name>A0A8T0QWZ3_PANVG</name>
<dbReference type="Gene3D" id="3.80.10.10">
    <property type="entry name" value="Ribonuclease Inhibitor"/>
    <property type="match status" value="1"/>
</dbReference>
<dbReference type="SUPFAM" id="SSF52058">
    <property type="entry name" value="L domain-like"/>
    <property type="match status" value="1"/>
</dbReference>
<reference evidence="3" key="1">
    <citation type="submission" date="2020-05" db="EMBL/GenBank/DDBJ databases">
        <title>WGS assembly of Panicum virgatum.</title>
        <authorList>
            <person name="Lovell J.T."/>
            <person name="Jenkins J."/>
            <person name="Shu S."/>
            <person name="Juenger T.E."/>
            <person name="Schmutz J."/>
        </authorList>
    </citation>
    <scope>NUCLEOTIDE SEQUENCE</scope>
    <source>
        <strain evidence="3">AP13</strain>
    </source>
</reference>
<dbReference type="EMBL" id="CM029048">
    <property type="protein sequence ID" value="KAG2577676.1"/>
    <property type="molecule type" value="Genomic_DNA"/>
</dbReference>
<sequence>MPATVDVSHVRSVIAFGDAFEWMPPLSRFSVLRVLDLEGFPSKNNCPKDLRNLHHLRYLQLRGYLEKEVLEEIGNLRHLEVLDLSNAYVDALPASIVNLTNLQSLLVDSDMTMPDGIGKLSLLQEMSWIQIAPNTVAELGKLAALRVLCIRGLGYDESHNKAFVQSLSNLGNLVGLFISRSGLCSLDGLSDSGRVPARLKFFRGTSATTFHQLPRWFSKLELLSGLTITVNRFTQDELEMLGELPSLRFLELEVSENCTAQERLMISNAQHFQSLEEMKFLDYEGCLMVFAERVMPMLQKLMFYFQLWKRVGGGLDIGLENLTSLKHVTVQVDCYKAKIVELEDVETMFKDLVRIHPNYPTLELSRVREWQMAEGESYNSPGGASDHGLYDICPPLNCDVYLAPFFLLLTYGCFSTFMHGELVISFDFPSTDGESDDDSEASEQT</sequence>
<dbReference type="PANTHER" id="PTHR47186:SF22">
    <property type="entry name" value="OS11G0589401 PROTEIN"/>
    <property type="match status" value="1"/>
</dbReference>
<organism evidence="3 4">
    <name type="scientific">Panicum virgatum</name>
    <name type="common">Blackwell switchgrass</name>
    <dbReference type="NCBI Taxonomy" id="38727"/>
    <lineage>
        <taxon>Eukaryota</taxon>
        <taxon>Viridiplantae</taxon>
        <taxon>Streptophyta</taxon>
        <taxon>Embryophyta</taxon>
        <taxon>Tracheophyta</taxon>
        <taxon>Spermatophyta</taxon>
        <taxon>Magnoliopsida</taxon>
        <taxon>Liliopsida</taxon>
        <taxon>Poales</taxon>
        <taxon>Poaceae</taxon>
        <taxon>PACMAD clade</taxon>
        <taxon>Panicoideae</taxon>
        <taxon>Panicodae</taxon>
        <taxon>Paniceae</taxon>
        <taxon>Panicinae</taxon>
        <taxon>Panicum</taxon>
        <taxon>Panicum sect. Hiantes</taxon>
    </lineage>
</organism>